<dbReference type="PROSITE" id="PS00022">
    <property type="entry name" value="EGF_1"/>
    <property type="match status" value="1"/>
</dbReference>
<dbReference type="EMBL" id="JALNMH010000008">
    <property type="protein sequence ID" value="MCK7594182.1"/>
    <property type="molecule type" value="Genomic_DNA"/>
</dbReference>
<name>A0ABT0GIL2_9GAMM</name>
<dbReference type="PROSITE" id="PS50026">
    <property type="entry name" value="EGF_3"/>
    <property type="match status" value="1"/>
</dbReference>
<keyword evidence="1" id="KW-0732">Signal</keyword>
<keyword evidence="4" id="KW-1185">Reference proteome</keyword>
<dbReference type="InterPro" id="IPR000742">
    <property type="entry name" value="EGF"/>
</dbReference>
<sequence>MKTGRIAQWLLVITCYLPSLVYGFGQGDTNEYVRQFPGLIANSYAAIDDPSLGPGNLLSACKNRGRRDATGTVIVSEATPTQVGAADIQQRCGDSNDCVIGRNVTLNMNGVLNLRSLIVRDGGVVRWTDQTQVASDAWLCAGYVVVEAGGMWDMNIQDALKRAWIYIKNNGATHSGLRTRAFGSFAERHHAMHPGAAPHFSVVGRELSRTWSLLAEPLTPNSGTLRLMHDPIAMGWKVGDRIAVAPTEAGMKANAQAFFIAGLSATGSVQLSAPSNGNSTHRAERSWPTGTEASLRAAEVINLSRNIIVTGDDFEEIACDASLPEAGPGFGTSTQGCRCTNNRNSCTMGLHTASAHAGYSVVANTRIEKCGQRGVEGKYCLHFHHMADCSDDATKTGSRCIYRNNAMEFSQQRGLILHSTHNAQVEANVFYDIRGANLYIEDGNEMLNTVAYNVGICPRGDNGCTLPGTSNGQADTSLNQTGLYMESPNNLLVGNRMANFFNGMFNNAGNGRGDSEGQVCGSNAPLGFWEGNTFHSSGRFGTYLLNGNFPRRNTGQSIANNGTTNRNDDCPAYDAQGRDVGLASVITGHFDYGNAFVGQYGAGDIQYKNHVTIGNLNSIYWKETKTFEDGCSAHISDSYYEDGSADLPDAMGAFIIENTTFKNYGLRANHHCDVGVTGFLCMPQYVLHNVKWENGRNTWMNFDINNGATNNGGIFTLSPENIEAKANGAVFDIFPPQYNSAVGGNFDYLLDLPQENCVSSSAIGLGGRYNNGILCASSLTPLKIFTRDHAGGDLLLTVFDRQSGGRLAQQRLPHIHITNRKQGYAVPVIAGDRYRYEVSLASGANIDPDWVIDFGDLTVSNRWGVERLHLSVQGRSCNGTIYSNHDRRFYAAGDFTESMWGSGACTGFASMPASDCSAPRDLTLNQDPAYADWHVRLDRACDSVNCGENGACSAKYLGSILPVLRSYQCVCKPGWYGGSCTSKNPWLTFDDGFE</sequence>
<evidence type="ECO:0000313" key="3">
    <source>
        <dbReference type="EMBL" id="MCK7594182.1"/>
    </source>
</evidence>
<dbReference type="Pfam" id="PF24606">
    <property type="entry name" value="CEMIP_beta-hel"/>
    <property type="match status" value="1"/>
</dbReference>
<protein>
    <recommendedName>
        <fullName evidence="2">EGF-like domain-containing protein</fullName>
    </recommendedName>
</protein>
<dbReference type="SMART" id="SM00181">
    <property type="entry name" value="EGF"/>
    <property type="match status" value="1"/>
</dbReference>
<dbReference type="PROSITE" id="PS01186">
    <property type="entry name" value="EGF_2"/>
    <property type="match status" value="1"/>
</dbReference>
<dbReference type="Proteomes" id="UP001431449">
    <property type="component" value="Unassembled WGS sequence"/>
</dbReference>
<gene>
    <name evidence="3" type="ORF">M0G41_10920</name>
</gene>
<dbReference type="InterPro" id="IPR055401">
    <property type="entry name" value="CEMIP_beta-hel_dom"/>
</dbReference>
<feature type="domain" description="EGF-like" evidence="2">
    <location>
        <begin position="937"/>
        <end position="981"/>
    </location>
</feature>
<reference evidence="3" key="1">
    <citation type="submission" date="2022-04" db="EMBL/GenBank/DDBJ databases">
        <title>Lysobacter sp. CAU 1642 isolated from sea sand.</title>
        <authorList>
            <person name="Kim W."/>
        </authorList>
    </citation>
    <scope>NUCLEOTIDE SEQUENCE</scope>
    <source>
        <strain evidence="3">CAU 1642</strain>
    </source>
</reference>
<dbReference type="RefSeq" id="WP_248209229.1">
    <property type="nucleotide sequence ID" value="NZ_JALNMH010000008.1"/>
</dbReference>
<dbReference type="InterPro" id="IPR052387">
    <property type="entry name" value="Fibrocystin"/>
</dbReference>
<comment type="caution">
    <text evidence="3">The sequence shown here is derived from an EMBL/GenBank/DDBJ whole genome shotgun (WGS) entry which is preliminary data.</text>
</comment>
<proteinExistence type="predicted"/>
<evidence type="ECO:0000259" key="2">
    <source>
        <dbReference type="PROSITE" id="PS50026"/>
    </source>
</evidence>
<organism evidence="3 4">
    <name type="scientific">Pseudomarimonas salicorniae</name>
    <dbReference type="NCBI Taxonomy" id="2933270"/>
    <lineage>
        <taxon>Bacteria</taxon>
        <taxon>Pseudomonadati</taxon>
        <taxon>Pseudomonadota</taxon>
        <taxon>Gammaproteobacteria</taxon>
        <taxon>Lysobacterales</taxon>
        <taxon>Lysobacteraceae</taxon>
        <taxon>Pseudomarimonas</taxon>
    </lineage>
</organism>
<dbReference type="PANTHER" id="PTHR46769">
    <property type="entry name" value="POLYCYSTIC KIDNEY AND HEPATIC DISEASE 1 (AUTOSOMAL RECESSIVE)-LIKE 1"/>
    <property type="match status" value="1"/>
</dbReference>
<accession>A0ABT0GIL2</accession>
<dbReference type="PANTHER" id="PTHR46769:SF1">
    <property type="entry name" value="FIBROCYSTIN"/>
    <property type="match status" value="1"/>
</dbReference>
<evidence type="ECO:0000256" key="1">
    <source>
        <dbReference type="ARBA" id="ARBA00022729"/>
    </source>
</evidence>
<evidence type="ECO:0000313" key="4">
    <source>
        <dbReference type="Proteomes" id="UP001431449"/>
    </source>
</evidence>